<dbReference type="PROSITE" id="PS50118">
    <property type="entry name" value="HMG_BOX_2"/>
    <property type="match status" value="1"/>
</dbReference>
<dbReference type="GO" id="GO:0005634">
    <property type="term" value="C:nucleus"/>
    <property type="evidence" value="ECO:0007669"/>
    <property type="project" value="UniProtKB-UniRule"/>
</dbReference>
<evidence type="ECO:0000313" key="4">
    <source>
        <dbReference type="Proteomes" id="UP001210925"/>
    </source>
</evidence>
<evidence type="ECO:0000256" key="1">
    <source>
        <dbReference type="PROSITE-ProRule" id="PRU00267"/>
    </source>
</evidence>
<reference evidence="3" key="1">
    <citation type="submission" date="2020-05" db="EMBL/GenBank/DDBJ databases">
        <title>Phylogenomic resolution of chytrid fungi.</title>
        <authorList>
            <person name="Stajich J.E."/>
            <person name="Amses K."/>
            <person name="Simmons R."/>
            <person name="Seto K."/>
            <person name="Myers J."/>
            <person name="Bonds A."/>
            <person name="Quandt C.A."/>
            <person name="Barry K."/>
            <person name="Liu P."/>
            <person name="Grigoriev I."/>
            <person name="Longcore J.E."/>
            <person name="James T.Y."/>
        </authorList>
    </citation>
    <scope>NUCLEOTIDE SEQUENCE</scope>
    <source>
        <strain evidence="3">PLAUS21</strain>
    </source>
</reference>
<dbReference type="EMBL" id="JADGKB010000018">
    <property type="protein sequence ID" value="KAJ3259397.1"/>
    <property type="molecule type" value="Genomic_DNA"/>
</dbReference>
<dbReference type="Proteomes" id="UP001210925">
    <property type="component" value="Unassembled WGS sequence"/>
</dbReference>
<keyword evidence="1" id="KW-0539">Nucleus</keyword>
<dbReference type="InterPro" id="IPR036910">
    <property type="entry name" value="HMG_box_dom_sf"/>
</dbReference>
<dbReference type="Gene3D" id="1.10.30.10">
    <property type="entry name" value="High mobility group box domain"/>
    <property type="match status" value="1"/>
</dbReference>
<keyword evidence="4" id="KW-1185">Reference proteome</keyword>
<sequence length="137" mass="16092">MSKDKKQQIIKEYGIKKSHEISKKAAELWAKESQQVKERYKKTSHEEHFKFKQQFPEYDWQPWLARKGQLKRRNGAKPPTWPSNIPFDEWYLYAPAAKVSPDVYEATRLDFEYDIEDGGSLTSPTLSFKSIGSPVYC</sequence>
<dbReference type="InterPro" id="IPR009071">
    <property type="entry name" value="HMG_box_dom"/>
</dbReference>
<comment type="caution">
    <text evidence="3">The sequence shown here is derived from an EMBL/GenBank/DDBJ whole genome shotgun (WGS) entry which is preliminary data.</text>
</comment>
<gene>
    <name evidence="3" type="ORF">HK103_002300</name>
</gene>
<proteinExistence type="predicted"/>
<dbReference type="AlphaFoldDB" id="A0AAD5ULW1"/>
<feature type="DNA-binding region" description="HMG box" evidence="1">
    <location>
        <begin position="1"/>
        <end position="59"/>
    </location>
</feature>
<dbReference type="GO" id="GO:0003677">
    <property type="term" value="F:DNA binding"/>
    <property type="evidence" value="ECO:0007669"/>
    <property type="project" value="UniProtKB-UniRule"/>
</dbReference>
<feature type="domain" description="HMG box" evidence="2">
    <location>
        <begin position="1"/>
        <end position="59"/>
    </location>
</feature>
<dbReference type="SUPFAM" id="SSF47095">
    <property type="entry name" value="HMG-box"/>
    <property type="match status" value="1"/>
</dbReference>
<name>A0AAD5ULW1_9FUNG</name>
<organism evidence="3 4">
    <name type="scientific">Boothiomyces macroporosus</name>
    <dbReference type="NCBI Taxonomy" id="261099"/>
    <lineage>
        <taxon>Eukaryota</taxon>
        <taxon>Fungi</taxon>
        <taxon>Fungi incertae sedis</taxon>
        <taxon>Chytridiomycota</taxon>
        <taxon>Chytridiomycota incertae sedis</taxon>
        <taxon>Chytridiomycetes</taxon>
        <taxon>Rhizophydiales</taxon>
        <taxon>Terramycetaceae</taxon>
        <taxon>Boothiomyces</taxon>
    </lineage>
</organism>
<accession>A0AAD5ULW1</accession>
<evidence type="ECO:0000259" key="2">
    <source>
        <dbReference type="PROSITE" id="PS50118"/>
    </source>
</evidence>
<keyword evidence="1" id="KW-0238">DNA-binding</keyword>
<evidence type="ECO:0000313" key="3">
    <source>
        <dbReference type="EMBL" id="KAJ3259397.1"/>
    </source>
</evidence>
<protein>
    <recommendedName>
        <fullName evidence="2">HMG box domain-containing protein</fullName>
    </recommendedName>
</protein>